<dbReference type="Gene3D" id="1.10.510.40">
    <property type="match status" value="1"/>
</dbReference>
<reference evidence="3 4" key="1">
    <citation type="submission" date="2021-01" db="EMBL/GenBank/DDBJ databases">
        <title>Cercospora kikuchii MAFF 305040 whole genome shotgun sequence.</title>
        <authorList>
            <person name="Kashiwa T."/>
            <person name="Suzuki T."/>
        </authorList>
    </citation>
    <scope>NUCLEOTIDE SEQUENCE [LARGE SCALE GENOMIC DNA]</scope>
    <source>
        <strain evidence="3 4">MAFF 305040</strain>
    </source>
</reference>
<dbReference type="GO" id="GO:0019290">
    <property type="term" value="P:siderophore biosynthetic process"/>
    <property type="evidence" value="ECO:0007669"/>
    <property type="project" value="InterPro"/>
</dbReference>
<dbReference type="Pfam" id="PF06276">
    <property type="entry name" value="FhuF"/>
    <property type="match status" value="1"/>
</dbReference>
<feature type="domain" description="Aerobactin siderophore biosynthesis IucA/IucC-like C-terminal" evidence="2">
    <location>
        <begin position="410"/>
        <end position="567"/>
    </location>
</feature>
<dbReference type="InterPro" id="IPR037455">
    <property type="entry name" value="LucA/IucC-like"/>
</dbReference>
<dbReference type="PANTHER" id="PTHR34384">
    <property type="entry name" value="L-2,3-DIAMINOPROPANOATE--CITRATE LIGASE"/>
    <property type="match status" value="1"/>
</dbReference>
<dbReference type="AlphaFoldDB" id="A0A9P3CHJ9"/>
<protein>
    <submittedName>
        <fullName evidence="3">Uncharacterized protein</fullName>
    </submittedName>
</protein>
<dbReference type="Pfam" id="PF04183">
    <property type="entry name" value="IucA_IucC"/>
    <property type="match status" value="1"/>
</dbReference>
<dbReference type="GeneID" id="68291830"/>
<dbReference type="GO" id="GO:0016881">
    <property type="term" value="F:acid-amino acid ligase activity"/>
    <property type="evidence" value="ECO:0007669"/>
    <property type="project" value="UniProtKB-ARBA"/>
</dbReference>
<dbReference type="InterPro" id="IPR007310">
    <property type="entry name" value="Aerobactin_biosyn_IucA/IucC_N"/>
</dbReference>
<evidence type="ECO:0000313" key="3">
    <source>
        <dbReference type="EMBL" id="GIZ43009.1"/>
    </source>
</evidence>
<evidence type="ECO:0000259" key="2">
    <source>
        <dbReference type="Pfam" id="PF06276"/>
    </source>
</evidence>
<dbReference type="PANTHER" id="PTHR34384:SF5">
    <property type="entry name" value="L-2,3-DIAMINOPROPANOATE--CITRATE LIGASE"/>
    <property type="match status" value="1"/>
</dbReference>
<keyword evidence="4" id="KW-1185">Reference proteome</keyword>
<gene>
    <name evidence="3" type="ORF">CKM354_000625500</name>
</gene>
<organism evidence="3 4">
    <name type="scientific">Cercospora kikuchii</name>
    <dbReference type="NCBI Taxonomy" id="84275"/>
    <lineage>
        <taxon>Eukaryota</taxon>
        <taxon>Fungi</taxon>
        <taxon>Dikarya</taxon>
        <taxon>Ascomycota</taxon>
        <taxon>Pezizomycotina</taxon>
        <taxon>Dothideomycetes</taxon>
        <taxon>Dothideomycetidae</taxon>
        <taxon>Mycosphaerellales</taxon>
        <taxon>Mycosphaerellaceae</taxon>
        <taxon>Cercospora</taxon>
    </lineage>
</organism>
<sequence>MPHSSFMDSNDMVFQQAHDLPTKVRAGYEVSSRLIASLINEGFLKASPCKCPILELSHGASGIRVHGIAGHEQQELWVVTSKSHASGARLWHPADFVFPIWIRDEPSGWFQAHHPREIAVRAREMSLFGAAEIEGDWEVILKQLDSAFSDMVTWLQWGENRLIPTIESPIIEWEQAVVVGHPVNPIGRSILAHHGAEYLEPSEAISLLHPGISLIAIDRSKTKITGPLCSILNKLLSELQLPPTQQNELTIPCLSRQLPAIQGFFPTARVLRRDAFFASAQTSLRTVQMPDHFDFDFHIKFALSYTIGSNLRTITPHTVGMSQELSNVIADAVADDTWICQEVAGVTGSQKDAKIARHLSCMLRQNLEPRAKALGQTLIVVSALRQVPHHHFECIAALLFNLRTPDSKLAWFKQFSSKLLHAVLIPALRSGIGLEAHGQNTLIRVDIATRAIVGFCFRDFGSCKIHMPTLNRRGHYLDTMKPGCWIPADREEEAWDQLQHTVFNEQLQSMIGHLKLNPVTAWTLVRDQLDDFFASNMEFEAASRMHAYFTRPMVSYKALLRLGFNLNATDDIFVEVPNALHFEVVKCTGLDAARKFQLE</sequence>
<dbReference type="EMBL" id="BOLY01000004">
    <property type="protein sequence ID" value="GIZ43009.1"/>
    <property type="molecule type" value="Genomic_DNA"/>
</dbReference>
<dbReference type="RefSeq" id="XP_044657496.1">
    <property type="nucleotide sequence ID" value="XM_044801561.1"/>
</dbReference>
<evidence type="ECO:0000313" key="4">
    <source>
        <dbReference type="Proteomes" id="UP000825890"/>
    </source>
</evidence>
<dbReference type="OrthoDB" id="2117718at2759"/>
<dbReference type="Proteomes" id="UP000825890">
    <property type="component" value="Unassembled WGS sequence"/>
</dbReference>
<dbReference type="InterPro" id="IPR022770">
    <property type="entry name" value="IucA/IucC-like_C"/>
</dbReference>
<name>A0A9P3CHJ9_9PEZI</name>
<evidence type="ECO:0000259" key="1">
    <source>
        <dbReference type="Pfam" id="PF04183"/>
    </source>
</evidence>
<proteinExistence type="predicted"/>
<accession>A0A9P3CHJ9</accession>
<comment type="caution">
    <text evidence="3">The sequence shown here is derived from an EMBL/GenBank/DDBJ whole genome shotgun (WGS) entry which is preliminary data.</text>
</comment>
<feature type="domain" description="Aerobactin siderophore biosynthesis IucA/IucC N-terminal" evidence="1">
    <location>
        <begin position="279"/>
        <end position="385"/>
    </location>
</feature>